<sequence length="287" mass="32199">MLPDSFVELMSFRRLLIFLNARCGSPGAIPRRHILGGRVLDEYAGLHLIEQRDSVKAVEFRSGGRINFISDVWETIAKLHVLGCMISLFGRIMTYGLRPTGDRHDGLAIAQQMENVIEELLASEWKVGAVVTDNAGQCGRARRILALRYPKIAFVHCFAHDINNLVKAIHQTVFKHISADAAGVASYLNNSTSKWLARAVKAKDKRYGDNFAIFTLCETRWNSMQACFASLLRARGALEDMVFSYRNSSELTDTLRVLGDAEFWSKLETAEKNDPSVKQRFISLTEG</sequence>
<comment type="caution">
    <text evidence="6">The sequence shown here is derived from an EMBL/GenBank/DDBJ whole genome shotgun (WGS) entry which is preliminary data.</text>
</comment>
<dbReference type="InterPro" id="IPR052035">
    <property type="entry name" value="ZnF_BED_domain_contain"/>
</dbReference>
<evidence type="ECO:0000256" key="1">
    <source>
        <dbReference type="ARBA" id="ARBA00004123"/>
    </source>
</evidence>
<dbReference type="PANTHER" id="PTHR46481:SF10">
    <property type="entry name" value="ZINC FINGER BED DOMAIN-CONTAINING PROTEIN 39"/>
    <property type="match status" value="1"/>
</dbReference>
<keyword evidence="7" id="KW-1185">Reference proteome</keyword>
<dbReference type="PANTHER" id="PTHR46481">
    <property type="entry name" value="ZINC FINGER BED DOMAIN-CONTAINING PROTEIN 4"/>
    <property type="match status" value="1"/>
</dbReference>
<dbReference type="EMBL" id="BSXT01000676">
    <property type="protein sequence ID" value="GMF32166.1"/>
    <property type="molecule type" value="Genomic_DNA"/>
</dbReference>
<accession>A0A9W7CFS7</accession>
<keyword evidence="3" id="KW-0863">Zinc-finger</keyword>
<keyword evidence="2" id="KW-0479">Metal-binding</keyword>
<dbReference type="SUPFAM" id="SSF53098">
    <property type="entry name" value="Ribonuclease H-like"/>
    <property type="match status" value="1"/>
</dbReference>
<evidence type="ECO:0000256" key="3">
    <source>
        <dbReference type="ARBA" id="ARBA00022771"/>
    </source>
</evidence>
<dbReference type="GO" id="GO:0008270">
    <property type="term" value="F:zinc ion binding"/>
    <property type="evidence" value="ECO:0007669"/>
    <property type="project" value="UniProtKB-KW"/>
</dbReference>
<dbReference type="Proteomes" id="UP001165121">
    <property type="component" value="Unassembled WGS sequence"/>
</dbReference>
<organism evidence="6 7">
    <name type="scientific">Phytophthora fragariaefolia</name>
    <dbReference type="NCBI Taxonomy" id="1490495"/>
    <lineage>
        <taxon>Eukaryota</taxon>
        <taxon>Sar</taxon>
        <taxon>Stramenopiles</taxon>
        <taxon>Oomycota</taxon>
        <taxon>Peronosporomycetes</taxon>
        <taxon>Peronosporales</taxon>
        <taxon>Peronosporaceae</taxon>
        <taxon>Phytophthora</taxon>
    </lineage>
</organism>
<proteinExistence type="predicted"/>
<evidence type="ECO:0000256" key="5">
    <source>
        <dbReference type="ARBA" id="ARBA00023242"/>
    </source>
</evidence>
<protein>
    <submittedName>
        <fullName evidence="6">Unnamed protein product</fullName>
    </submittedName>
</protein>
<evidence type="ECO:0000313" key="6">
    <source>
        <dbReference type="EMBL" id="GMF32166.1"/>
    </source>
</evidence>
<keyword evidence="4" id="KW-0862">Zinc</keyword>
<dbReference type="GO" id="GO:0005634">
    <property type="term" value="C:nucleus"/>
    <property type="evidence" value="ECO:0007669"/>
    <property type="project" value="UniProtKB-SubCell"/>
</dbReference>
<dbReference type="OrthoDB" id="119655at2759"/>
<reference evidence="6" key="1">
    <citation type="submission" date="2023-04" db="EMBL/GenBank/DDBJ databases">
        <title>Phytophthora fragariaefolia NBRC 109709.</title>
        <authorList>
            <person name="Ichikawa N."/>
            <person name="Sato H."/>
            <person name="Tonouchi N."/>
        </authorList>
    </citation>
    <scope>NUCLEOTIDE SEQUENCE</scope>
    <source>
        <strain evidence="6">NBRC 109709</strain>
    </source>
</reference>
<keyword evidence="5" id="KW-0539">Nucleus</keyword>
<gene>
    <name evidence="6" type="ORF">Pfra01_000756900</name>
</gene>
<evidence type="ECO:0000256" key="2">
    <source>
        <dbReference type="ARBA" id="ARBA00022723"/>
    </source>
</evidence>
<dbReference type="AlphaFoldDB" id="A0A9W7CFS7"/>
<evidence type="ECO:0000256" key="4">
    <source>
        <dbReference type="ARBA" id="ARBA00022833"/>
    </source>
</evidence>
<evidence type="ECO:0000313" key="7">
    <source>
        <dbReference type="Proteomes" id="UP001165121"/>
    </source>
</evidence>
<dbReference type="InterPro" id="IPR012337">
    <property type="entry name" value="RNaseH-like_sf"/>
</dbReference>
<comment type="subcellular location">
    <subcellularLocation>
        <location evidence="1">Nucleus</location>
    </subcellularLocation>
</comment>
<name>A0A9W7CFS7_9STRA</name>